<dbReference type="EMBL" id="CTEN01000002">
    <property type="protein sequence ID" value="CQR24515.1"/>
    <property type="molecule type" value="Genomic_DNA"/>
</dbReference>
<dbReference type="GO" id="GO:0016787">
    <property type="term" value="F:hydrolase activity"/>
    <property type="evidence" value="ECO:0007669"/>
    <property type="project" value="UniProtKB-KW"/>
</dbReference>
<keyword evidence="1" id="KW-0378">Hydrolase</keyword>
<accession>A0A0E3WEY1</accession>
<reference evidence="2" key="1">
    <citation type="submission" date="2015-03" db="EMBL/GenBank/DDBJ databases">
        <authorList>
            <person name="Urmite Genomes"/>
        </authorList>
    </citation>
    <scope>NUCLEOTIDE SEQUENCE [LARGE SCALE GENOMIC DNA]</scope>
    <source>
        <strain evidence="2">FF10</strain>
    </source>
</reference>
<dbReference type="STRING" id="1608583.BN1356_00862"/>
<gene>
    <name evidence="1" type="primary">cps2G</name>
    <name evidence="1" type="ORF">BN1356_00862</name>
</gene>
<sequence>MKKLVLNSAKKIFGNALYKNRQKKIEKILRNSDFSKIENERNITEIKTIAFVLPRMGAYSGGTTSILRMGTFLQSMGYTVSYISLAQQSEDDMMTNAKINLENFGGKVLNYSDDLNFDVVVATAWETAYTVKKMSGYKMYFVQDFEPLFCTDGETYALAQKTYDLGLHMVSLGSWNKQMILKNTKETVKIDVVEFPYEKSEYEYFPRDFSKYKGKTKIQLAVFLKDVGRRIPTITQHVLLEAKECFRRDNIDLHIIAYGGIKKIPKELGINRGKLSKKELSNLYKESDFGMVASMTNISLVPYEMLASGLPLIEFKDGSYEDFLGNDTATLIDFSGQELYIKIKELIDETYLLQQKDAKAQEKLKKLSWQKTGQQFLEILKKLEKIDEI</sequence>
<dbReference type="Proteomes" id="UP000198604">
    <property type="component" value="Unassembled WGS sequence"/>
</dbReference>
<evidence type="ECO:0000313" key="2">
    <source>
        <dbReference type="Proteomes" id="UP000198604"/>
    </source>
</evidence>
<evidence type="ECO:0000313" key="1">
    <source>
        <dbReference type="EMBL" id="CQR24515.1"/>
    </source>
</evidence>
<dbReference type="AlphaFoldDB" id="A0A0E3WEY1"/>
<dbReference type="Gene3D" id="3.40.50.2000">
    <property type="entry name" value="Glycogen Phosphorylase B"/>
    <property type="match status" value="1"/>
</dbReference>
<dbReference type="RefSeq" id="WP_093650165.1">
    <property type="nucleotide sequence ID" value="NZ_CTEN01000002.1"/>
</dbReference>
<organism evidence="1 2">
    <name type="scientific">Streptococcus varani</name>
    <dbReference type="NCBI Taxonomy" id="1608583"/>
    <lineage>
        <taxon>Bacteria</taxon>
        <taxon>Bacillati</taxon>
        <taxon>Bacillota</taxon>
        <taxon>Bacilli</taxon>
        <taxon>Lactobacillales</taxon>
        <taxon>Streptococcaceae</taxon>
        <taxon>Streptococcus</taxon>
    </lineage>
</organism>
<name>A0A0E3WEY1_9STRE</name>
<proteinExistence type="predicted"/>
<dbReference type="SUPFAM" id="SSF53756">
    <property type="entry name" value="UDP-Glycosyltransferase/glycogen phosphorylase"/>
    <property type="match status" value="1"/>
</dbReference>
<keyword evidence="2" id="KW-1185">Reference proteome</keyword>
<dbReference type="Gene3D" id="3.40.50.11090">
    <property type="match status" value="1"/>
</dbReference>
<protein>
    <submittedName>
        <fullName evidence="1">Glycoside hydrolase family protein</fullName>
    </submittedName>
</protein>